<dbReference type="AlphaFoldDB" id="A0AAD6VKU0"/>
<gene>
    <name evidence="1" type="ORF">GGX14DRAFT_619698</name>
</gene>
<proteinExistence type="predicted"/>
<name>A0AAD6VKU0_9AGAR</name>
<keyword evidence="2" id="KW-1185">Reference proteome</keyword>
<accession>A0AAD6VKU0</accession>
<protein>
    <submittedName>
        <fullName evidence="1">Uncharacterized protein</fullName>
    </submittedName>
</protein>
<dbReference type="Proteomes" id="UP001219525">
    <property type="component" value="Unassembled WGS sequence"/>
</dbReference>
<reference evidence="1" key="1">
    <citation type="submission" date="2023-03" db="EMBL/GenBank/DDBJ databases">
        <title>Massive genome expansion in bonnet fungi (Mycena s.s.) driven by repeated elements and novel gene families across ecological guilds.</title>
        <authorList>
            <consortium name="Lawrence Berkeley National Laboratory"/>
            <person name="Harder C.B."/>
            <person name="Miyauchi S."/>
            <person name="Viragh M."/>
            <person name="Kuo A."/>
            <person name="Thoen E."/>
            <person name="Andreopoulos B."/>
            <person name="Lu D."/>
            <person name="Skrede I."/>
            <person name="Drula E."/>
            <person name="Henrissat B."/>
            <person name="Morin E."/>
            <person name="Kohler A."/>
            <person name="Barry K."/>
            <person name="LaButti K."/>
            <person name="Morin E."/>
            <person name="Salamov A."/>
            <person name="Lipzen A."/>
            <person name="Mereny Z."/>
            <person name="Hegedus B."/>
            <person name="Baldrian P."/>
            <person name="Stursova M."/>
            <person name="Weitz H."/>
            <person name="Taylor A."/>
            <person name="Grigoriev I.V."/>
            <person name="Nagy L.G."/>
            <person name="Martin F."/>
            <person name="Kauserud H."/>
        </authorList>
    </citation>
    <scope>NUCLEOTIDE SEQUENCE</scope>
    <source>
        <strain evidence="1">9144</strain>
    </source>
</reference>
<organism evidence="1 2">
    <name type="scientific">Mycena pura</name>
    <dbReference type="NCBI Taxonomy" id="153505"/>
    <lineage>
        <taxon>Eukaryota</taxon>
        <taxon>Fungi</taxon>
        <taxon>Dikarya</taxon>
        <taxon>Basidiomycota</taxon>
        <taxon>Agaricomycotina</taxon>
        <taxon>Agaricomycetes</taxon>
        <taxon>Agaricomycetidae</taxon>
        <taxon>Agaricales</taxon>
        <taxon>Marasmiineae</taxon>
        <taxon>Mycenaceae</taxon>
        <taxon>Mycena</taxon>
    </lineage>
</organism>
<comment type="caution">
    <text evidence="1">The sequence shown here is derived from an EMBL/GenBank/DDBJ whole genome shotgun (WGS) entry which is preliminary data.</text>
</comment>
<sequence length="178" mass="20377">MVSDKNRLYIAYYSRGFHTAILFAPKGPPFKNQNTTRYHIYYTVLESGEVEWHYEEKLVFPRTQKLVAVMFLFKITPGWTRRAIGDILQKVPVPVENQSKWECPHSNTQWKLVAAGAINPGSEGLHISAGEAEGVWRKGLTFAEPYRVKSWDPELQYALPTCDITGSSIRTEFPARSR</sequence>
<dbReference type="Pfam" id="PF21858">
    <property type="entry name" value="DUF6914"/>
    <property type="match status" value="1"/>
</dbReference>
<evidence type="ECO:0000313" key="2">
    <source>
        <dbReference type="Proteomes" id="UP001219525"/>
    </source>
</evidence>
<dbReference type="InterPro" id="IPR054208">
    <property type="entry name" value="DUF6914"/>
</dbReference>
<evidence type="ECO:0000313" key="1">
    <source>
        <dbReference type="EMBL" id="KAJ7212988.1"/>
    </source>
</evidence>
<dbReference type="EMBL" id="JARJCW010000022">
    <property type="protein sequence ID" value="KAJ7212988.1"/>
    <property type="molecule type" value="Genomic_DNA"/>
</dbReference>